<dbReference type="Gene3D" id="1.10.1000.11">
    <property type="entry name" value="Arf Nucleotide-binding Site Opener,domain 2"/>
    <property type="match status" value="1"/>
</dbReference>
<gene>
    <name evidence="2" type="ORF">MVES_001221</name>
</gene>
<dbReference type="SMART" id="SM00222">
    <property type="entry name" value="Sec7"/>
    <property type="match status" value="1"/>
</dbReference>
<dbReference type="GO" id="GO:0032012">
    <property type="term" value="P:regulation of ARF protein signal transduction"/>
    <property type="evidence" value="ECO:0007669"/>
    <property type="project" value="InterPro"/>
</dbReference>
<dbReference type="SMART" id="SM00233">
    <property type="entry name" value="PH"/>
    <property type="match status" value="1"/>
</dbReference>
<protein>
    <recommendedName>
        <fullName evidence="1">SEC7 domain-containing protein</fullName>
    </recommendedName>
</protein>
<dbReference type="InterPro" id="IPR011993">
    <property type="entry name" value="PH-like_dom_sf"/>
</dbReference>
<accession>A0A2N1JEV3</accession>
<feature type="domain" description="SEC7" evidence="1">
    <location>
        <begin position="156"/>
        <end position="333"/>
    </location>
</feature>
<proteinExistence type="predicted"/>
<reference evidence="2 3" key="1">
    <citation type="submission" date="2017-10" db="EMBL/GenBank/DDBJ databases">
        <title>A novel species of cold-tolerant Malassezia isolated from bats.</title>
        <authorList>
            <person name="Lorch J.M."/>
            <person name="Palmer J.M."/>
            <person name="Vanderwolf K.J."/>
            <person name="Schmidt K.Z."/>
            <person name="Verant M.L."/>
            <person name="Weller T.J."/>
            <person name="Blehert D.S."/>
        </authorList>
    </citation>
    <scope>NUCLEOTIDE SEQUENCE [LARGE SCALE GENOMIC DNA]</scope>
    <source>
        <strain evidence="2 3">NWHC:44797-103</strain>
    </source>
</reference>
<dbReference type="Pfam" id="PF01369">
    <property type="entry name" value="Sec7"/>
    <property type="match status" value="1"/>
</dbReference>
<dbReference type="AlphaFoldDB" id="A0A2N1JEV3"/>
<evidence type="ECO:0000313" key="2">
    <source>
        <dbReference type="EMBL" id="PKI85087.1"/>
    </source>
</evidence>
<dbReference type="PANTHER" id="PTHR10663:SF373">
    <property type="entry name" value="PH AND SEC7 DOMAIN-CONTAINING PROTEIN C11E3.11C"/>
    <property type="match status" value="1"/>
</dbReference>
<dbReference type="Gene3D" id="2.30.29.30">
    <property type="entry name" value="Pleckstrin-homology domain (PH domain)/Phosphotyrosine-binding domain (PTB)"/>
    <property type="match status" value="1"/>
</dbReference>
<dbReference type="PANTHER" id="PTHR10663">
    <property type="entry name" value="GUANYL-NUCLEOTIDE EXCHANGE FACTOR"/>
    <property type="match status" value="1"/>
</dbReference>
<keyword evidence="3" id="KW-1185">Reference proteome</keyword>
<dbReference type="STRING" id="2020962.A0A2N1JEV3"/>
<evidence type="ECO:0000259" key="1">
    <source>
        <dbReference type="PROSITE" id="PS50190"/>
    </source>
</evidence>
<dbReference type="InterPro" id="IPR035999">
    <property type="entry name" value="Sec7_dom_sf"/>
</dbReference>
<dbReference type="PROSITE" id="PS50190">
    <property type="entry name" value="SEC7"/>
    <property type="match status" value="1"/>
</dbReference>
<dbReference type="CDD" id="cd00171">
    <property type="entry name" value="Sec7"/>
    <property type="match status" value="1"/>
</dbReference>
<dbReference type="InterPro" id="IPR023394">
    <property type="entry name" value="Sec7_C_sf"/>
</dbReference>
<dbReference type="CDD" id="cd00821">
    <property type="entry name" value="PH"/>
    <property type="match status" value="1"/>
</dbReference>
<dbReference type="InterPro" id="IPR000904">
    <property type="entry name" value="Sec7_dom"/>
</dbReference>
<evidence type="ECO:0000313" key="3">
    <source>
        <dbReference type="Proteomes" id="UP000232875"/>
    </source>
</evidence>
<name>A0A2N1JEV3_9BASI</name>
<dbReference type="EMBL" id="KZ454988">
    <property type="protein sequence ID" value="PKI85087.1"/>
    <property type="molecule type" value="Genomic_DNA"/>
</dbReference>
<dbReference type="SUPFAM" id="SSF50729">
    <property type="entry name" value="PH domain-like"/>
    <property type="match status" value="1"/>
</dbReference>
<organism evidence="2 3">
    <name type="scientific">Malassezia vespertilionis</name>
    <dbReference type="NCBI Taxonomy" id="2020962"/>
    <lineage>
        <taxon>Eukaryota</taxon>
        <taxon>Fungi</taxon>
        <taxon>Dikarya</taxon>
        <taxon>Basidiomycota</taxon>
        <taxon>Ustilaginomycotina</taxon>
        <taxon>Malasseziomycetes</taxon>
        <taxon>Malasseziales</taxon>
        <taxon>Malasseziaceae</taxon>
        <taxon>Malassezia</taxon>
    </lineage>
</organism>
<dbReference type="GO" id="GO:0005085">
    <property type="term" value="F:guanyl-nucleotide exchange factor activity"/>
    <property type="evidence" value="ECO:0007669"/>
    <property type="project" value="InterPro"/>
</dbReference>
<dbReference type="OrthoDB" id="2157641at2759"/>
<dbReference type="SUPFAM" id="SSF48425">
    <property type="entry name" value="Sec7 domain"/>
    <property type="match status" value="1"/>
</dbReference>
<dbReference type="Proteomes" id="UP000232875">
    <property type="component" value="Unassembled WGS sequence"/>
</dbReference>
<sequence>MAEPVAGYATPDLRGGASDKEEVLASALGAPSETPIPAPDHFDAMVQCTGTDASPRVSRPLSTDEPCVHDTQHNAMLWDTRDVPFIAHAEHTTPVSAPLLPPAPCPSLWAIQPATFGAMRFATQDTDKPRSAAMSLGTPNAISALVSPLAAPLHPLASVGCLGETDSRSSSIYERADVLAQQCWDSDMPWVTKATLVQWLGGLVPLQALTLEKYMDKFDFSGMSLDRALRALCKKVHMRAETQQLDRVLESFSKRFYACNPSTVFGSADGVHSVSFSALLLNTDLHLAEIAEHMSKEQFVENTMHTLARCLEQQRVHEAATVLRTMYHSIRDDPLTAAAAPTPPPSGLRRAISLGRCRSVVHLYRRNARKSAVDFTGKAAQAAAPSSPASADHLLSAPGSPNTPPVIQSEADLGQVTLSAYSALPVQNGIVHLVHAPQKRGMLWKRKRPEVYWASLLHGALALYTPHRRSPSEGPRFEYNLVHAYAQYTHNAPWAAPHAIELCLPTGTKVYFEIPGAGAAKEWISAINLYAAHVTKIPWHNGTTNTDYGWKYAGMNKPAVQPETCKEPTKLHSTLLLLFRKQPKQSTSPLDTWVPPTYSVLPRESGNERQDAQIRDHVATLRKQLDQHGQVRLPMVELWRCDANSLQLAIRNWEMKQEHLAAELHKFTLYDEASQAKP</sequence>
<dbReference type="InterPro" id="IPR001849">
    <property type="entry name" value="PH_domain"/>
</dbReference>